<comment type="caution">
    <text evidence="6">The sequence shown here is derived from an EMBL/GenBank/DDBJ whole genome shotgun (WGS) entry which is preliminary data.</text>
</comment>
<evidence type="ECO:0000259" key="5">
    <source>
        <dbReference type="Pfam" id="PF01951"/>
    </source>
</evidence>
<dbReference type="Proteomes" id="UP000319213">
    <property type="component" value="Unassembled WGS sequence"/>
</dbReference>
<dbReference type="SUPFAM" id="SSF69819">
    <property type="entry name" value="MTH1598-like"/>
    <property type="match status" value="1"/>
</dbReference>
<keyword evidence="2" id="KW-0819">tRNA processing</keyword>
<dbReference type="RefSeq" id="WP_142262079.1">
    <property type="nucleotide sequence ID" value="NZ_BMPV01000002.1"/>
</dbReference>
<evidence type="ECO:0000256" key="3">
    <source>
        <dbReference type="ARBA" id="ARBA00022723"/>
    </source>
</evidence>
<dbReference type="GO" id="GO:0046872">
    <property type="term" value="F:metal ion binding"/>
    <property type="evidence" value="ECO:0007669"/>
    <property type="project" value="UniProtKB-KW"/>
</dbReference>
<proteinExistence type="inferred from homology"/>
<dbReference type="InterPro" id="IPR023572">
    <property type="entry name" value="Archease_dom"/>
</dbReference>
<evidence type="ECO:0000313" key="6">
    <source>
        <dbReference type="EMBL" id="TQM72526.1"/>
    </source>
</evidence>
<dbReference type="Gene3D" id="3.55.10.10">
    <property type="entry name" value="Archease domain"/>
    <property type="match status" value="1"/>
</dbReference>
<keyword evidence="4" id="KW-0106">Calcium</keyword>
<dbReference type="GO" id="GO:0008033">
    <property type="term" value="P:tRNA processing"/>
    <property type="evidence" value="ECO:0007669"/>
    <property type="project" value="UniProtKB-KW"/>
</dbReference>
<keyword evidence="7" id="KW-1185">Reference proteome</keyword>
<feature type="domain" description="Archease" evidence="5">
    <location>
        <begin position="9"/>
        <end position="141"/>
    </location>
</feature>
<dbReference type="Pfam" id="PF01951">
    <property type="entry name" value="Archease"/>
    <property type="match status" value="1"/>
</dbReference>
<evidence type="ECO:0000313" key="7">
    <source>
        <dbReference type="Proteomes" id="UP000319213"/>
    </source>
</evidence>
<dbReference type="OrthoDB" id="3827441at2"/>
<evidence type="ECO:0000256" key="1">
    <source>
        <dbReference type="ARBA" id="ARBA00007963"/>
    </source>
</evidence>
<evidence type="ECO:0000256" key="4">
    <source>
        <dbReference type="ARBA" id="ARBA00022837"/>
    </source>
</evidence>
<gene>
    <name evidence="6" type="ORF">FHX40_4672</name>
</gene>
<accession>A0A543IPL5</accession>
<dbReference type="AlphaFoldDB" id="A0A543IPL5"/>
<reference evidence="6 7" key="1">
    <citation type="submission" date="2019-06" db="EMBL/GenBank/DDBJ databases">
        <title>Sequencing the genomes of 1000 actinobacteria strains.</title>
        <authorList>
            <person name="Klenk H.-P."/>
        </authorList>
    </citation>
    <scope>NUCLEOTIDE SEQUENCE [LARGE SCALE GENOMIC DNA]</scope>
    <source>
        <strain evidence="6 7">DSM 43186</strain>
    </source>
</reference>
<keyword evidence="3" id="KW-0479">Metal-binding</keyword>
<comment type="similarity">
    <text evidence="1">Belongs to the archease family.</text>
</comment>
<name>A0A543IPL5_9ACTN</name>
<sequence>MGAPRAGHRTLPHTADTRIQAWGPTLEECLAQAVLGSVASFVDTTGATAAERREVRLDPADPPEDRVVALLDEVIYLMDVTGRVPVGAELTRDAAGPLARLDMADLADLPQIGAVPKAVALHGLRVERRPDGWLCEVTLDV</sequence>
<dbReference type="EMBL" id="VFPQ01000002">
    <property type="protein sequence ID" value="TQM72526.1"/>
    <property type="molecule type" value="Genomic_DNA"/>
</dbReference>
<evidence type="ECO:0000256" key="2">
    <source>
        <dbReference type="ARBA" id="ARBA00022694"/>
    </source>
</evidence>
<protein>
    <submittedName>
        <fullName evidence="6">SHS2 domain-containing protein</fullName>
    </submittedName>
</protein>
<organism evidence="6 7">
    <name type="scientific">Thermopolyspora flexuosa</name>
    <dbReference type="NCBI Taxonomy" id="103836"/>
    <lineage>
        <taxon>Bacteria</taxon>
        <taxon>Bacillati</taxon>
        <taxon>Actinomycetota</taxon>
        <taxon>Actinomycetes</taxon>
        <taxon>Streptosporangiales</taxon>
        <taxon>Streptosporangiaceae</taxon>
        <taxon>Thermopolyspora</taxon>
    </lineage>
</organism>
<dbReference type="InterPro" id="IPR036820">
    <property type="entry name" value="Archease_dom_sf"/>
</dbReference>